<evidence type="ECO:0000259" key="2">
    <source>
        <dbReference type="Pfam" id="PF04892"/>
    </source>
</evidence>
<feature type="domain" description="VanZ-like" evidence="2">
    <location>
        <begin position="48"/>
        <end position="191"/>
    </location>
</feature>
<dbReference type="RefSeq" id="WP_125578077.1">
    <property type="nucleotide sequence ID" value="NZ_JBHTOF010000011.1"/>
</dbReference>
<organism evidence="3 4">
    <name type="scientific">Lapidilactobacillus mulanensis</name>
    <dbReference type="NCBI Taxonomy" id="2485999"/>
    <lineage>
        <taxon>Bacteria</taxon>
        <taxon>Bacillati</taxon>
        <taxon>Bacillota</taxon>
        <taxon>Bacilli</taxon>
        <taxon>Lactobacillales</taxon>
        <taxon>Lactobacillaceae</taxon>
        <taxon>Lapidilactobacillus</taxon>
    </lineage>
</organism>
<feature type="transmembrane region" description="Helical" evidence="1">
    <location>
        <begin position="324"/>
        <end position="349"/>
    </location>
</feature>
<name>A0ABW4DLD9_9LACO</name>
<protein>
    <submittedName>
        <fullName evidence="3">VanZ family protein</fullName>
    </submittedName>
</protein>
<accession>A0ABW4DLD9</accession>
<feature type="transmembrane region" description="Helical" evidence="1">
    <location>
        <begin position="111"/>
        <end position="132"/>
    </location>
</feature>
<sequence>MSIYLYDVRMAVTIFPFVAILITLPILTWHYHKYGAITNWTIVMLYSFVLYLMCAYFLIMLPLPTRASVAKLTTIKYNLVPLTFVGEFLKYNPLRLSDTSTWIPALKNASFIQPVFNIFLTVPLGMYLHYYFHRNWKQTLAFSFCLSLFFELTQLSGLYGIYPRPYRLFDVDDLLLNSLGGLLGAGIATLISPLLPSKERINASIKENTQRISIFRHAAAFFLDWGAILILTIISTVLLDQRGLPLVWMIFTWVIIWLIIPELIWQRTLGMKIIHLKITDHNADTLKRRRILWRNFLGYGWLFGLLFLMTIIDDLLTNSVHKQLATLIFLGLALVFLTIWAVDLLIYLFRPQHELFFEKWSRTELSSTIH</sequence>
<comment type="caution">
    <text evidence="3">The sequence shown here is derived from an EMBL/GenBank/DDBJ whole genome shotgun (WGS) entry which is preliminary data.</text>
</comment>
<dbReference type="InterPro" id="IPR053150">
    <property type="entry name" value="Teicoplanin_resist-assoc"/>
</dbReference>
<feature type="transmembrane region" description="Helical" evidence="1">
    <location>
        <begin position="174"/>
        <end position="196"/>
    </location>
</feature>
<keyword evidence="4" id="KW-1185">Reference proteome</keyword>
<dbReference type="PANTHER" id="PTHR36834">
    <property type="entry name" value="MEMBRANE PROTEIN-RELATED"/>
    <property type="match status" value="1"/>
</dbReference>
<dbReference type="Proteomes" id="UP001597244">
    <property type="component" value="Unassembled WGS sequence"/>
</dbReference>
<dbReference type="PANTHER" id="PTHR36834:SF1">
    <property type="entry name" value="INTEGRAL MEMBRANE PROTEIN"/>
    <property type="match status" value="1"/>
</dbReference>
<feature type="transmembrane region" description="Helical" evidence="1">
    <location>
        <begin position="43"/>
        <end position="63"/>
    </location>
</feature>
<dbReference type="Pfam" id="PF04892">
    <property type="entry name" value="VanZ"/>
    <property type="match status" value="1"/>
</dbReference>
<dbReference type="EMBL" id="JBHTOF010000011">
    <property type="protein sequence ID" value="MFD1464583.1"/>
    <property type="molecule type" value="Genomic_DNA"/>
</dbReference>
<gene>
    <name evidence="3" type="ORF">ACFQ4L_00560</name>
</gene>
<feature type="transmembrane region" description="Helical" evidence="1">
    <location>
        <begin position="139"/>
        <end position="162"/>
    </location>
</feature>
<proteinExistence type="predicted"/>
<keyword evidence="1" id="KW-0812">Transmembrane</keyword>
<keyword evidence="1" id="KW-0472">Membrane</keyword>
<evidence type="ECO:0000256" key="1">
    <source>
        <dbReference type="SAM" id="Phobius"/>
    </source>
</evidence>
<feature type="transmembrane region" description="Helical" evidence="1">
    <location>
        <begin position="12"/>
        <end position="31"/>
    </location>
</feature>
<feature type="transmembrane region" description="Helical" evidence="1">
    <location>
        <begin position="245"/>
        <end position="265"/>
    </location>
</feature>
<evidence type="ECO:0000313" key="3">
    <source>
        <dbReference type="EMBL" id="MFD1464583.1"/>
    </source>
</evidence>
<dbReference type="InterPro" id="IPR021192">
    <property type="entry name" value="UCP031578_Vanz/RDD"/>
</dbReference>
<reference evidence="4" key="1">
    <citation type="journal article" date="2019" name="Int. J. Syst. Evol. Microbiol.">
        <title>The Global Catalogue of Microorganisms (GCM) 10K type strain sequencing project: providing services to taxonomists for standard genome sequencing and annotation.</title>
        <authorList>
            <consortium name="The Broad Institute Genomics Platform"/>
            <consortium name="The Broad Institute Genome Sequencing Center for Infectious Disease"/>
            <person name="Wu L."/>
            <person name="Ma J."/>
        </authorList>
    </citation>
    <scope>NUCLEOTIDE SEQUENCE [LARGE SCALE GENOMIC DNA]</scope>
    <source>
        <strain evidence="4">CCM 8951</strain>
    </source>
</reference>
<keyword evidence="1" id="KW-1133">Transmembrane helix</keyword>
<feature type="transmembrane region" description="Helical" evidence="1">
    <location>
        <begin position="296"/>
        <end position="312"/>
    </location>
</feature>
<dbReference type="InterPro" id="IPR006976">
    <property type="entry name" value="VanZ-like"/>
</dbReference>
<feature type="transmembrane region" description="Helical" evidence="1">
    <location>
        <begin position="217"/>
        <end position="239"/>
    </location>
</feature>
<evidence type="ECO:0000313" key="4">
    <source>
        <dbReference type="Proteomes" id="UP001597244"/>
    </source>
</evidence>
<dbReference type="PIRSF" id="PIRSF031578">
    <property type="entry name" value="Uncharacterised_Vanz_RDD-cont"/>
    <property type="match status" value="1"/>
</dbReference>